<evidence type="ECO:0000313" key="2">
    <source>
        <dbReference type="EMBL" id="KIH87512.1"/>
    </source>
</evidence>
<name>A0A0C2IR57_9PEZI</name>
<accession>A0A0C2IR57</accession>
<organism evidence="2 3">
    <name type="scientific">Sporothrix brasiliensis 5110</name>
    <dbReference type="NCBI Taxonomy" id="1398154"/>
    <lineage>
        <taxon>Eukaryota</taxon>
        <taxon>Fungi</taxon>
        <taxon>Dikarya</taxon>
        <taxon>Ascomycota</taxon>
        <taxon>Pezizomycotina</taxon>
        <taxon>Sordariomycetes</taxon>
        <taxon>Sordariomycetidae</taxon>
        <taxon>Ophiostomatales</taxon>
        <taxon>Ophiostomataceae</taxon>
        <taxon>Sporothrix</taxon>
    </lineage>
</organism>
<dbReference type="AlphaFoldDB" id="A0A0C2IR57"/>
<gene>
    <name evidence="2" type="ORF">SPBR_05422</name>
</gene>
<reference evidence="2 3" key="1">
    <citation type="journal article" date="2014" name="BMC Genomics">
        <title>Comparative genomics of the major fungal agents of human and animal Sporotrichosis: Sporothrix schenckii and Sporothrix brasiliensis.</title>
        <authorList>
            <person name="Teixeira M.M."/>
            <person name="de Almeida L.G."/>
            <person name="Kubitschek-Barreira P."/>
            <person name="Alves F.L."/>
            <person name="Kioshima E.S."/>
            <person name="Abadio A.K."/>
            <person name="Fernandes L."/>
            <person name="Derengowski L.S."/>
            <person name="Ferreira K.S."/>
            <person name="Souza R.C."/>
            <person name="Ruiz J.C."/>
            <person name="de Andrade N.C."/>
            <person name="Paes H.C."/>
            <person name="Nicola A.M."/>
            <person name="Albuquerque P."/>
            <person name="Gerber A.L."/>
            <person name="Martins V.P."/>
            <person name="Peconick L.D."/>
            <person name="Neto A.V."/>
            <person name="Chaucanez C.B."/>
            <person name="Silva P.A."/>
            <person name="Cunha O.L."/>
            <person name="de Oliveira F.F."/>
            <person name="dos Santos T.C."/>
            <person name="Barros A.L."/>
            <person name="Soares M.A."/>
            <person name="de Oliveira L.M."/>
            <person name="Marini M.M."/>
            <person name="Villalobos-Duno H."/>
            <person name="Cunha M.M."/>
            <person name="de Hoog S."/>
            <person name="da Silveira J.F."/>
            <person name="Henrissat B."/>
            <person name="Nino-Vega G.A."/>
            <person name="Cisalpino P.S."/>
            <person name="Mora-Montes H.M."/>
            <person name="Almeida S.R."/>
            <person name="Stajich J.E."/>
            <person name="Lopes-Bezerra L.M."/>
            <person name="Vasconcelos A.T."/>
            <person name="Felipe M.S."/>
        </authorList>
    </citation>
    <scope>NUCLEOTIDE SEQUENCE [LARGE SCALE GENOMIC DNA]</scope>
    <source>
        <strain evidence="2 3">5110</strain>
    </source>
</reference>
<feature type="compositionally biased region" description="Polar residues" evidence="1">
    <location>
        <begin position="77"/>
        <end position="88"/>
    </location>
</feature>
<dbReference type="EMBL" id="AWTV01000010">
    <property type="protein sequence ID" value="KIH87512.1"/>
    <property type="molecule type" value="Genomic_DNA"/>
</dbReference>
<comment type="caution">
    <text evidence="2">The sequence shown here is derived from an EMBL/GenBank/DDBJ whole genome shotgun (WGS) entry which is preliminary data.</text>
</comment>
<proteinExistence type="predicted"/>
<dbReference type="Proteomes" id="UP000031575">
    <property type="component" value="Unassembled WGS sequence"/>
</dbReference>
<protein>
    <submittedName>
        <fullName evidence="2">Uncharacterized protein</fullName>
    </submittedName>
</protein>
<evidence type="ECO:0000256" key="1">
    <source>
        <dbReference type="SAM" id="MobiDB-lite"/>
    </source>
</evidence>
<feature type="region of interest" description="Disordered" evidence="1">
    <location>
        <begin position="77"/>
        <end position="97"/>
    </location>
</feature>
<dbReference type="RefSeq" id="XP_040615522.1">
    <property type="nucleotide sequence ID" value="XM_040763698.1"/>
</dbReference>
<dbReference type="VEuPathDB" id="FungiDB:SPBR_05422"/>
<dbReference type="HOGENOM" id="CLU_2348062_0_0_1"/>
<dbReference type="GeneID" id="63678619"/>
<evidence type="ECO:0000313" key="3">
    <source>
        <dbReference type="Proteomes" id="UP000031575"/>
    </source>
</evidence>
<sequence length="97" mass="10226">MTSRVQLRVRGLHSDAIKARVARGLGVGRALPLYCAEHVQSIFGQATAGDAPEVVNFDGSVLVGVGLLCTFRQPSITTARDSSHSVRSSEAAAPEHL</sequence>
<keyword evidence="3" id="KW-1185">Reference proteome</keyword>